<dbReference type="CDD" id="cd00082">
    <property type="entry name" value="HisKA"/>
    <property type="match status" value="1"/>
</dbReference>
<organism evidence="11 12">
    <name type="scientific">Thioflavicoccus mobilis 8321</name>
    <dbReference type="NCBI Taxonomy" id="765912"/>
    <lineage>
        <taxon>Bacteria</taxon>
        <taxon>Pseudomonadati</taxon>
        <taxon>Pseudomonadota</taxon>
        <taxon>Gammaproteobacteria</taxon>
        <taxon>Chromatiales</taxon>
        <taxon>Chromatiaceae</taxon>
        <taxon>Thioflavicoccus</taxon>
    </lineage>
</organism>
<dbReference type="InterPro" id="IPR036097">
    <property type="entry name" value="HisK_dim/P_sf"/>
</dbReference>
<dbReference type="GO" id="GO:0000156">
    <property type="term" value="F:phosphorelay response regulator activity"/>
    <property type="evidence" value="ECO:0007669"/>
    <property type="project" value="TreeGrafter"/>
</dbReference>
<evidence type="ECO:0000256" key="5">
    <source>
        <dbReference type="ARBA" id="ARBA00022741"/>
    </source>
</evidence>
<keyword evidence="4" id="KW-0808">Transferase</keyword>
<dbReference type="OrthoDB" id="7051794at2"/>
<dbReference type="InterPro" id="IPR005467">
    <property type="entry name" value="His_kinase_dom"/>
</dbReference>
<evidence type="ECO:0000256" key="7">
    <source>
        <dbReference type="ARBA" id="ARBA00022840"/>
    </source>
</evidence>
<feature type="compositionally biased region" description="Polar residues" evidence="9">
    <location>
        <begin position="409"/>
        <end position="419"/>
    </location>
</feature>
<dbReference type="Proteomes" id="UP000010816">
    <property type="component" value="Chromosome"/>
</dbReference>
<dbReference type="GO" id="GO:0000155">
    <property type="term" value="F:phosphorelay sensor kinase activity"/>
    <property type="evidence" value="ECO:0007669"/>
    <property type="project" value="InterPro"/>
</dbReference>
<dbReference type="eggNOG" id="COG4251">
    <property type="taxonomic scope" value="Bacteria"/>
</dbReference>
<dbReference type="STRING" id="765912.Thimo_1387"/>
<dbReference type="Pfam" id="PF00512">
    <property type="entry name" value="HisKA"/>
    <property type="match status" value="1"/>
</dbReference>
<dbReference type="Gene3D" id="1.10.287.130">
    <property type="match status" value="1"/>
</dbReference>
<dbReference type="Pfam" id="PF02518">
    <property type="entry name" value="HATPase_c"/>
    <property type="match status" value="1"/>
</dbReference>
<accession>L0GW13</accession>
<evidence type="ECO:0000256" key="3">
    <source>
        <dbReference type="ARBA" id="ARBA00022553"/>
    </source>
</evidence>
<proteinExistence type="predicted"/>
<dbReference type="SUPFAM" id="SSF55874">
    <property type="entry name" value="ATPase domain of HSP90 chaperone/DNA topoisomerase II/histidine kinase"/>
    <property type="match status" value="1"/>
</dbReference>
<evidence type="ECO:0000256" key="9">
    <source>
        <dbReference type="SAM" id="MobiDB-lite"/>
    </source>
</evidence>
<dbReference type="PROSITE" id="PS50109">
    <property type="entry name" value="HIS_KIN"/>
    <property type="match status" value="1"/>
</dbReference>
<evidence type="ECO:0000259" key="10">
    <source>
        <dbReference type="PROSITE" id="PS50109"/>
    </source>
</evidence>
<feature type="region of interest" description="Disordered" evidence="9">
    <location>
        <begin position="391"/>
        <end position="419"/>
    </location>
</feature>
<dbReference type="InterPro" id="IPR003661">
    <property type="entry name" value="HisK_dim/P_dom"/>
</dbReference>
<evidence type="ECO:0000313" key="12">
    <source>
        <dbReference type="Proteomes" id="UP000010816"/>
    </source>
</evidence>
<evidence type="ECO:0000256" key="2">
    <source>
        <dbReference type="ARBA" id="ARBA00012438"/>
    </source>
</evidence>
<keyword evidence="8" id="KW-0902">Two-component regulatory system</keyword>
<dbReference type="PANTHER" id="PTHR42878:SF7">
    <property type="entry name" value="SENSOR HISTIDINE KINASE GLRK"/>
    <property type="match status" value="1"/>
</dbReference>
<dbReference type="GO" id="GO:0007234">
    <property type="term" value="P:osmosensory signaling via phosphorelay pathway"/>
    <property type="evidence" value="ECO:0007669"/>
    <property type="project" value="TreeGrafter"/>
</dbReference>
<dbReference type="HOGENOM" id="CLU_648533_0_0_6"/>
<evidence type="ECO:0000256" key="8">
    <source>
        <dbReference type="ARBA" id="ARBA00023012"/>
    </source>
</evidence>
<name>L0GW13_9GAMM</name>
<dbReference type="InterPro" id="IPR003594">
    <property type="entry name" value="HATPase_dom"/>
</dbReference>
<dbReference type="PANTHER" id="PTHR42878">
    <property type="entry name" value="TWO-COMPONENT HISTIDINE KINASE"/>
    <property type="match status" value="1"/>
</dbReference>
<evidence type="ECO:0000313" key="11">
    <source>
        <dbReference type="EMBL" id="AGA90181.1"/>
    </source>
</evidence>
<dbReference type="InterPro" id="IPR004358">
    <property type="entry name" value="Sig_transdc_His_kin-like_C"/>
</dbReference>
<dbReference type="KEGG" id="tmb:Thimo_1387"/>
<evidence type="ECO:0000256" key="1">
    <source>
        <dbReference type="ARBA" id="ARBA00000085"/>
    </source>
</evidence>
<dbReference type="EMBL" id="CP003051">
    <property type="protein sequence ID" value="AGA90181.1"/>
    <property type="molecule type" value="Genomic_DNA"/>
</dbReference>
<dbReference type="GO" id="GO:0030295">
    <property type="term" value="F:protein kinase activator activity"/>
    <property type="evidence" value="ECO:0007669"/>
    <property type="project" value="TreeGrafter"/>
</dbReference>
<comment type="catalytic activity">
    <reaction evidence="1">
        <text>ATP + protein L-histidine = ADP + protein N-phospho-L-histidine.</text>
        <dbReference type="EC" id="2.7.13.3"/>
    </reaction>
</comment>
<sequence length="419" mass="46454">MQKPPSPNPVRTALADALEREADAIVREWLDCLRARVGTRTIFALPEKALENHIPPVLQSLGAFVRLPIEAVRAETIGHLRMHALIRKQQGYDVQELMLEFDYLAEIVTSRLLAELETAGLDGHLKEVAQAFNLLNSGLRAMGFVTVGVYWEKEEEMQGALSRRLKEFGDMLAHEIRQPLQAASVSVEMLREERVRADAEQCKRYLDVIDNNLTSTGQLVDSICLLAAAESARSDQDYLPLATIVERVFEQLAPMAEDRGVALILDPELPEVELLPLSIHLALLNFVSNAIKYRDAAKPEPWVRIAADWRPKTADIGACIVRVADNGVGIPIEARDHIFQRHFRAHPEIEEGLGLGLSIARHALQQNSGRVWLESEVGEGTTFFVEIEGRSMKAKGKPPGEASIDDALANSTNGDTDDD</sequence>
<feature type="domain" description="Histidine kinase" evidence="10">
    <location>
        <begin position="171"/>
        <end position="391"/>
    </location>
</feature>
<dbReference type="SUPFAM" id="SSF47384">
    <property type="entry name" value="Homodimeric domain of signal transducing histidine kinase"/>
    <property type="match status" value="1"/>
</dbReference>
<dbReference type="InterPro" id="IPR050351">
    <property type="entry name" value="BphY/WalK/GraS-like"/>
</dbReference>
<keyword evidence="3" id="KW-0597">Phosphoprotein</keyword>
<dbReference type="GO" id="GO:0005524">
    <property type="term" value="F:ATP binding"/>
    <property type="evidence" value="ECO:0007669"/>
    <property type="project" value="UniProtKB-KW"/>
</dbReference>
<dbReference type="Gene3D" id="3.30.565.10">
    <property type="entry name" value="Histidine kinase-like ATPase, C-terminal domain"/>
    <property type="match status" value="1"/>
</dbReference>
<dbReference type="PRINTS" id="PR00344">
    <property type="entry name" value="BCTRLSENSOR"/>
</dbReference>
<gene>
    <name evidence="11" type="ORF">Thimo_1387</name>
</gene>
<protein>
    <recommendedName>
        <fullName evidence="2">histidine kinase</fullName>
        <ecNumber evidence="2">2.7.13.3</ecNumber>
    </recommendedName>
</protein>
<dbReference type="RefSeq" id="WP_015280325.1">
    <property type="nucleotide sequence ID" value="NC_019940.1"/>
</dbReference>
<keyword evidence="7" id="KW-0067">ATP-binding</keyword>
<dbReference type="AlphaFoldDB" id="L0GW13"/>
<dbReference type="CDD" id="cd00075">
    <property type="entry name" value="HATPase"/>
    <property type="match status" value="1"/>
</dbReference>
<evidence type="ECO:0000256" key="6">
    <source>
        <dbReference type="ARBA" id="ARBA00022777"/>
    </source>
</evidence>
<keyword evidence="5" id="KW-0547">Nucleotide-binding</keyword>
<dbReference type="InterPro" id="IPR036890">
    <property type="entry name" value="HATPase_C_sf"/>
</dbReference>
<keyword evidence="12" id="KW-1185">Reference proteome</keyword>
<reference evidence="11 12" key="1">
    <citation type="submission" date="2011-09" db="EMBL/GenBank/DDBJ databases">
        <title>Complete sequence of chromosome of Thioflavicoccus mobilis 8321.</title>
        <authorList>
            <consortium name="US DOE Joint Genome Institute"/>
            <person name="Lucas S."/>
            <person name="Han J."/>
            <person name="Lapidus A."/>
            <person name="Cheng J.-F."/>
            <person name="Goodwin L."/>
            <person name="Pitluck S."/>
            <person name="Peters L."/>
            <person name="Ovchinnikova G."/>
            <person name="Lu M."/>
            <person name="Detter J.C."/>
            <person name="Han C."/>
            <person name="Tapia R."/>
            <person name="Land M."/>
            <person name="Hauser L."/>
            <person name="Kyrpides N."/>
            <person name="Ivanova N."/>
            <person name="Pagani I."/>
            <person name="Vogl K."/>
            <person name="Liu Z."/>
            <person name="Imhoff J."/>
            <person name="Thiel V."/>
            <person name="Frigaard N.-U."/>
            <person name="Bryant D."/>
            <person name="Woyke T."/>
        </authorList>
    </citation>
    <scope>NUCLEOTIDE SEQUENCE [LARGE SCALE GENOMIC DNA]</scope>
    <source>
        <strain evidence="11 12">8321</strain>
    </source>
</reference>
<evidence type="ECO:0000256" key="4">
    <source>
        <dbReference type="ARBA" id="ARBA00022679"/>
    </source>
</evidence>
<dbReference type="SMART" id="SM00388">
    <property type="entry name" value="HisKA"/>
    <property type="match status" value="1"/>
</dbReference>
<dbReference type="EC" id="2.7.13.3" evidence="2"/>
<keyword evidence="6 11" id="KW-0418">Kinase</keyword>
<dbReference type="SMART" id="SM00387">
    <property type="entry name" value="HATPase_c"/>
    <property type="match status" value="1"/>
</dbReference>